<name>A0A1J4JH44_9EUKA</name>
<dbReference type="GO" id="GO:0003924">
    <property type="term" value="F:GTPase activity"/>
    <property type="evidence" value="ECO:0007669"/>
    <property type="project" value="InterPro"/>
</dbReference>
<dbReference type="InterPro" id="IPR001806">
    <property type="entry name" value="Small_GTPase"/>
</dbReference>
<dbReference type="PROSITE" id="PS51419">
    <property type="entry name" value="RAB"/>
    <property type="match status" value="1"/>
</dbReference>
<dbReference type="InterPro" id="IPR027417">
    <property type="entry name" value="P-loop_NTPase"/>
</dbReference>
<dbReference type="Proteomes" id="UP000179807">
    <property type="component" value="Unassembled WGS sequence"/>
</dbReference>
<dbReference type="Gene3D" id="3.40.50.300">
    <property type="entry name" value="P-loop containing nucleotide triphosphate hydrolases"/>
    <property type="match status" value="1"/>
</dbReference>
<dbReference type="PANTHER" id="PTHR47977">
    <property type="entry name" value="RAS-RELATED PROTEIN RAB"/>
    <property type="match status" value="1"/>
</dbReference>
<dbReference type="GO" id="GO:0005525">
    <property type="term" value="F:GTP binding"/>
    <property type="evidence" value="ECO:0007669"/>
    <property type="project" value="UniProtKB-KW"/>
</dbReference>
<dbReference type="AlphaFoldDB" id="A0A1J4JH44"/>
<proteinExistence type="predicted"/>
<dbReference type="SMART" id="SM00173">
    <property type="entry name" value="RAS"/>
    <property type="match status" value="1"/>
</dbReference>
<comment type="caution">
    <text evidence="3">The sequence shown here is derived from an EMBL/GenBank/DDBJ whole genome shotgun (WGS) entry which is preliminary data.</text>
</comment>
<evidence type="ECO:0000256" key="1">
    <source>
        <dbReference type="ARBA" id="ARBA00022741"/>
    </source>
</evidence>
<dbReference type="VEuPathDB" id="TrichDB:TRFO_35135"/>
<gene>
    <name evidence="3" type="ORF">TRFO_35135</name>
</gene>
<keyword evidence="1" id="KW-0547">Nucleotide-binding</keyword>
<dbReference type="FunFam" id="3.40.50.300:FF:001204">
    <property type="entry name" value="Small GTP-binding protein, putative"/>
    <property type="match status" value="1"/>
</dbReference>
<organism evidence="3 4">
    <name type="scientific">Tritrichomonas foetus</name>
    <dbReference type="NCBI Taxonomy" id="1144522"/>
    <lineage>
        <taxon>Eukaryota</taxon>
        <taxon>Metamonada</taxon>
        <taxon>Parabasalia</taxon>
        <taxon>Tritrichomonadida</taxon>
        <taxon>Tritrichomonadidae</taxon>
        <taxon>Tritrichomonas</taxon>
    </lineage>
</organism>
<dbReference type="CDD" id="cd00154">
    <property type="entry name" value="Rab"/>
    <property type="match status" value="1"/>
</dbReference>
<dbReference type="SUPFAM" id="SSF52540">
    <property type="entry name" value="P-loop containing nucleoside triphosphate hydrolases"/>
    <property type="match status" value="1"/>
</dbReference>
<dbReference type="PRINTS" id="PR00449">
    <property type="entry name" value="RASTRNSFRMNG"/>
</dbReference>
<dbReference type="RefSeq" id="XP_068351599.1">
    <property type="nucleotide sequence ID" value="XM_068510080.1"/>
</dbReference>
<dbReference type="PROSITE" id="PS51420">
    <property type="entry name" value="RHO"/>
    <property type="match status" value="1"/>
</dbReference>
<dbReference type="SMART" id="SM00175">
    <property type="entry name" value="RAB"/>
    <property type="match status" value="1"/>
</dbReference>
<protein>
    <submittedName>
        <fullName evidence="3">Small GTP-binding protein</fullName>
    </submittedName>
</protein>
<reference evidence="3" key="1">
    <citation type="submission" date="2016-10" db="EMBL/GenBank/DDBJ databases">
        <authorList>
            <person name="Benchimol M."/>
            <person name="Almeida L.G."/>
            <person name="Vasconcelos A.T."/>
            <person name="Perreira-Neves A."/>
            <person name="Rosa I.A."/>
            <person name="Tasca T."/>
            <person name="Bogo M.R."/>
            <person name="de Souza W."/>
        </authorList>
    </citation>
    <scope>NUCLEOTIDE SEQUENCE [LARGE SCALE GENOMIC DNA]</scope>
    <source>
        <strain evidence="3">K</strain>
    </source>
</reference>
<evidence type="ECO:0000313" key="3">
    <source>
        <dbReference type="EMBL" id="OHS98462.1"/>
    </source>
</evidence>
<dbReference type="EMBL" id="MLAK01001054">
    <property type="protein sequence ID" value="OHS98462.1"/>
    <property type="molecule type" value="Genomic_DNA"/>
</dbReference>
<keyword evidence="2" id="KW-0342">GTP-binding</keyword>
<accession>A0A1J4JH44</accession>
<dbReference type="InterPro" id="IPR005225">
    <property type="entry name" value="Small_GTP-bd"/>
</dbReference>
<evidence type="ECO:0000256" key="2">
    <source>
        <dbReference type="ARBA" id="ARBA00023134"/>
    </source>
</evidence>
<dbReference type="GeneID" id="94844784"/>
<sequence length="197" mass="21802">MSSNTNGRRPLKVILVGSSGVGKTSLISAFFDQPYETETQPTVAPAYCGATIELKDKSKVDLQIWDTAGQERFQSIGGMFYRESDIAFVCFDFQNKATIPNWINRVHAQVSDCIIFLVATKSDILSDEETAELQAEAPNLVRELKAQQFFLTSASKMSGVRELFQEAGECVNQICKTTTAVSVPLDNKRPKEQSCKC</sequence>
<dbReference type="Pfam" id="PF00071">
    <property type="entry name" value="Ras"/>
    <property type="match status" value="1"/>
</dbReference>
<evidence type="ECO:0000313" key="4">
    <source>
        <dbReference type="Proteomes" id="UP000179807"/>
    </source>
</evidence>
<dbReference type="OrthoDB" id="10020193at2759"/>
<dbReference type="SMART" id="SM00174">
    <property type="entry name" value="RHO"/>
    <property type="match status" value="1"/>
</dbReference>
<keyword evidence="4" id="KW-1185">Reference proteome</keyword>
<dbReference type="NCBIfam" id="TIGR00231">
    <property type="entry name" value="small_GTP"/>
    <property type="match status" value="1"/>
</dbReference>
<dbReference type="InterPro" id="IPR050227">
    <property type="entry name" value="Rab"/>
</dbReference>